<evidence type="ECO:0000259" key="3">
    <source>
        <dbReference type="SMART" id="SM00331"/>
    </source>
</evidence>
<dbReference type="RefSeq" id="WP_127573832.1">
    <property type="nucleotide sequence ID" value="NZ_CP033325.1"/>
</dbReference>
<gene>
    <name evidence="4" type="ORF">ACFO3F_04700</name>
</gene>
<dbReference type="Pfam" id="PF13581">
    <property type="entry name" value="HATPase_c_2"/>
    <property type="match status" value="1"/>
</dbReference>
<keyword evidence="5" id="KW-1185">Reference proteome</keyword>
<evidence type="ECO:0000256" key="1">
    <source>
        <dbReference type="ARBA" id="ARBA00022801"/>
    </source>
</evidence>
<dbReference type="InterPro" id="IPR035965">
    <property type="entry name" value="PAS-like_dom_sf"/>
</dbReference>
<evidence type="ECO:0000256" key="2">
    <source>
        <dbReference type="SAM" id="MobiDB-lite"/>
    </source>
</evidence>
<dbReference type="Pfam" id="PF07228">
    <property type="entry name" value="SpoIIE"/>
    <property type="match status" value="1"/>
</dbReference>
<dbReference type="EMBL" id="JBHSGF010000003">
    <property type="protein sequence ID" value="MFC4554539.1"/>
    <property type="molecule type" value="Genomic_DNA"/>
</dbReference>
<dbReference type="Gene3D" id="3.60.40.10">
    <property type="entry name" value="PPM-type phosphatase domain"/>
    <property type="match status" value="1"/>
</dbReference>
<dbReference type="InterPro" id="IPR001932">
    <property type="entry name" value="PPM-type_phosphatase-like_dom"/>
</dbReference>
<comment type="caution">
    <text evidence="4">The sequence shown here is derived from an EMBL/GenBank/DDBJ whole genome shotgun (WGS) entry which is preliminary data.</text>
</comment>
<dbReference type="InterPro" id="IPR000014">
    <property type="entry name" value="PAS"/>
</dbReference>
<dbReference type="Pfam" id="PF13426">
    <property type="entry name" value="PAS_9"/>
    <property type="match status" value="1"/>
</dbReference>
<evidence type="ECO:0000313" key="4">
    <source>
        <dbReference type="EMBL" id="MFC4554539.1"/>
    </source>
</evidence>
<dbReference type="SMART" id="SM00331">
    <property type="entry name" value="PP2C_SIG"/>
    <property type="match status" value="1"/>
</dbReference>
<keyword evidence="1" id="KW-0378">Hydrolase</keyword>
<dbReference type="PANTHER" id="PTHR43156">
    <property type="entry name" value="STAGE II SPORULATION PROTEIN E-RELATED"/>
    <property type="match status" value="1"/>
</dbReference>
<organism evidence="4 5">
    <name type="scientific">Georgenia faecalis</name>
    <dbReference type="NCBI Taxonomy" id="2483799"/>
    <lineage>
        <taxon>Bacteria</taxon>
        <taxon>Bacillati</taxon>
        <taxon>Actinomycetota</taxon>
        <taxon>Actinomycetes</taxon>
        <taxon>Micrococcales</taxon>
        <taxon>Bogoriellaceae</taxon>
        <taxon>Georgenia</taxon>
    </lineage>
</organism>
<dbReference type="Gene3D" id="3.30.565.10">
    <property type="entry name" value="Histidine kinase-like ATPase, C-terminal domain"/>
    <property type="match status" value="1"/>
</dbReference>
<dbReference type="Gene3D" id="3.30.450.20">
    <property type="entry name" value="PAS domain"/>
    <property type="match status" value="1"/>
</dbReference>
<feature type="region of interest" description="Disordered" evidence="2">
    <location>
        <begin position="1"/>
        <end position="25"/>
    </location>
</feature>
<dbReference type="SUPFAM" id="SSF55874">
    <property type="entry name" value="ATPase domain of HSP90 chaperone/DNA topoisomerase II/histidine kinase"/>
    <property type="match status" value="1"/>
</dbReference>
<dbReference type="InterPro" id="IPR003594">
    <property type="entry name" value="HATPase_dom"/>
</dbReference>
<dbReference type="CDD" id="cd16936">
    <property type="entry name" value="HATPase_RsbW-like"/>
    <property type="match status" value="1"/>
</dbReference>
<dbReference type="InterPro" id="IPR036890">
    <property type="entry name" value="HATPase_C_sf"/>
</dbReference>
<reference evidence="5" key="1">
    <citation type="journal article" date="2019" name="Int. J. Syst. Evol. Microbiol.">
        <title>The Global Catalogue of Microorganisms (GCM) 10K type strain sequencing project: providing services to taxonomists for standard genome sequencing and annotation.</title>
        <authorList>
            <consortium name="The Broad Institute Genomics Platform"/>
            <consortium name="The Broad Institute Genome Sequencing Center for Infectious Disease"/>
            <person name="Wu L."/>
            <person name="Ma J."/>
        </authorList>
    </citation>
    <scope>NUCLEOTIDE SEQUENCE [LARGE SCALE GENOMIC DNA]</scope>
    <source>
        <strain evidence="5">JCM 3369</strain>
    </source>
</reference>
<sequence length="729" mass="78457">MVNPAHPRASADGSTVPPDAGDGATFADPAESFAVAALEAMPGLVAVVDMDADAPLDQWTVAWMNPAGLAMSGYDRADLTQGRVSDWMGLDAAAPARRALAERRPFTQHTTVRRRDGFLYPAEVSMTPLGPVGDGGVRWLLTARDMSEDVETTAGALARAGADQRARLGLSLVARVSDILADTASNAPLGDIAALLMRRVVGWAAFYVDGPTLHEVDDLGGEPQRTRDLRRIAQLSPDVEDPVRDLLLDSRMRTIDIDTAVDPEPGTVTAELIALVRAAHDGADVIATVLPVLGRQRVLGLLAVTHREADPWAEGARDDDRNPDALAGDVTTVLELVARRVGMAMDNSYLYDREHRLAETLQRAMLPEQAEISGLDVWTYYSPNAEHAQVGGDWYDVLQSAGQTVGLVIGDVVGHDVEAAASMGQLRSVVRAYSAEFGDPGTVLERVDRLIAGMRIPRSASLVYAALTPLGDGAWDIAYSRAGHLPPLLVRGGDVRSLDGAGGALIGFGNRPRQTAHERAEPGDVLVFYTDGLVERRNRTMRDGVEALTRVCAAIDTPDAAGVGEELLLRLAEAPEDDVAVVIVRVPDPVGDEPRSWVSPRQRRWQMPVDPQTISRSRHALLRACQAWGIEDTAAAELVVSELVANAVMHGWGRVDLRLEDTGDGLRIEVEDGNPAPPVTRERHSGRVGGFGLHIIDRLADWGWRPTPGGKAVWARLRPQHSGRVRPTS</sequence>
<protein>
    <submittedName>
        <fullName evidence="4">SpoIIE family protein phosphatase</fullName>
    </submittedName>
</protein>
<name>A0ABV9D949_9MICO</name>
<feature type="domain" description="PPM-type phosphatase" evidence="3">
    <location>
        <begin position="375"/>
        <end position="586"/>
    </location>
</feature>
<dbReference type="Proteomes" id="UP001595955">
    <property type="component" value="Unassembled WGS sequence"/>
</dbReference>
<dbReference type="PANTHER" id="PTHR43156:SF2">
    <property type="entry name" value="STAGE II SPORULATION PROTEIN E"/>
    <property type="match status" value="1"/>
</dbReference>
<proteinExistence type="predicted"/>
<accession>A0ABV9D949</accession>
<dbReference type="InterPro" id="IPR052016">
    <property type="entry name" value="Bact_Sigma-Reg"/>
</dbReference>
<dbReference type="SUPFAM" id="SSF55785">
    <property type="entry name" value="PYP-like sensor domain (PAS domain)"/>
    <property type="match status" value="1"/>
</dbReference>
<evidence type="ECO:0000313" key="5">
    <source>
        <dbReference type="Proteomes" id="UP001595955"/>
    </source>
</evidence>
<dbReference type="InterPro" id="IPR036457">
    <property type="entry name" value="PPM-type-like_dom_sf"/>
</dbReference>